<dbReference type="Proteomes" id="UP000299102">
    <property type="component" value="Unassembled WGS sequence"/>
</dbReference>
<name>A0A4C1X586_EUMVA</name>
<comment type="caution">
    <text evidence="2">The sequence shown here is derived from an EMBL/GenBank/DDBJ whole genome shotgun (WGS) entry which is preliminary data.</text>
</comment>
<feature type="compositionally biased region" description="Basic residues" evidence="1">
    <location>
        <begin position="138"/>
        <end position="147"/>
    </location>
</feature>
<protein>
    <submittedName>
        <fullName evidence="2">Uncharacterized protein</fullName>
    </submittedName>
</protein>
<reference evidence="2 3" key="1">
    <citation type="journal article" date="2019" name="Commun. Biol.">
        <title>The bagworm genome reveals a unique fibroin gene that provides high tensile strength.</title>
        <authorList>
            <person name="Kono N."/>
            <person name="Nakamura H."/>
            <person name="Ohtoshi R."/>
            <person name="Tomita M."/>
            <person name="Numata K."/>
            <person name="Arakawa K."/>
        </authorList>
    </citation>
    <scope>NUCLEOTIDE SEQUENCE [LARGE SCALE GENOMIC DNA]</scope>
</reference>
<gene>
    <name evidence="2" type="ORF">EVAR_46967_1</name>
</gene>
<organism evidence="2 3">
    <name type="scientific">Eumeta variegata</name>
    <name type="common">Bagworm moth</name>
    <name type="synonym">Eumeta japonica</name>
    <dbReference type="NCBI Taxonomy" id="151549"/>
    <lineage>
        <taxon>Eukaryota</taxon>
        <taxon>Metazoa</taxon>
        <taxon>Ecdysozoa</taxon>
        <taxon>Arthropoda</taxon>
        <taxon>Hexapoda</taxon>
        <taxon>Insecta</taxon>
        <taxon>Pterygota</taxon>
        <taxon>Neoptera</taxon>
        <taxon>Endopterygota</taxon>
        <taxon>Lepidoptera</taxon>
        <taxon>Glossata</taxon>
        <taxon>Ditrysia</taxon>
        <taxon>Tineoidea</taxon>
        <taxon>Psychidae</taxon>
        <taxon>Oiketicinae</taxon>
        <taxon>Eumeta</taxon>
    </lineage>
</organism>
<evidence type="ECO:0000313" key="2">
    <source>
        <dbReference type="EMBL" id="GBP58906.1"/>
    </source>
</evidence>
<dbReference type="AlphaFoldDB" id="A0A4C1X586"/>
<evidence type="ECO:0000256" key="1">
    <source>
        <dbReference type="SAM" id="MobiDB-lite"/>
    </source>
</evidence>
<accession>A0A4C1X586</accession>
<evidence type="ECO:0000313" key="3">
    <source>
        <dbReference type="Proteomes" id="UP000299102"/>
    </source>
</evidence>
<keyword evidence="3" id="KW-1185">Reference proteome</keyword>
<sequence>MSVYACVKYTYCPRLSDNRRPTADARQRARASHAQCLILRQGVRRARSETSLLTFHSGNFLLRRNCGVGATSACVRRICINNNYNNKFTFNLKFEDTKETQTGTTATTSGSGVPDTPRAPLSELVGECVLRGPRIRPSRVSRGARRQRREEAARARGRRMNFQQSLAGICMTPRRRVKVVSARVEWITRRRLATRPAVRRFR</sequence>
<dbReference type="EMBL" id="BGZK01000748">
    <property type="protein sequence ID" value="GBP58906.1"/>
    <property type="molecule type" value="Genomic_DNA"/>
</dbReference>
<feature type="region of interest" description="Disordered" evidence="1">
    <location>
        <begin position="138"/>
        <end position="158"/>
    </location>
</feature>
<proteinExistence type="predicted"/>